<dbReference type="SUPFAM" id="SSF53613">
    <property type="entry name" value="Ribokinase-like"/>
    <property type="match status" value="1"/>
</dbReference>
<proteinExistence type="predicted"/>
<keyword evidence="1" id="KW-0808">Transferase</keyword>
<name>A0A543FUB5_9PSEU</name>
<evidence type="ECO:0000313" key="4">
    <source>
        <dbReference type="EMBL" id="TQM37406.1"/>
    </source>
</evidence>
<evidence type="ECO:0000256" key="1">
    <source>
        <dbReference type="ARBA" id="ARBA00022679"/>
    </source>
</evidence>
<feature type="domain" description="Carbohydrate kinase PfkB" evidence="3">
    <location>
        <begin position="9"/>
        <end position="284"/>
    </location>
</feature>
<comment type="caution">
    <text evidence="4">The sequence shown here is derived from an EMBL/GenBank/DDBJ whole genome shotgun (WGS) entry which is preliminary data.</text>
</comment>
<dbReference type="GO" id="GO:0016301">
    <property type="term" value="F:kinase activity"/>
    <property type="evidence" value="ECO:0007669"/>
    <property type="project" value="UniProtKB-KW"/>
</dbReference>
<sequence>MTPPRTVPRIVVVGDVAVDVLVEPRSPVVPGADVPARIRTRAGGAGANTAAWLAHLGAEVTLVARVGDDPAGRAAAADLHEAGVRPALSVDPGHPTCAVVVLLADGDRTMLSDRGAAALLAPADLPAFDGADHLHLSGYVLLDRASRAAGLAALARARAAGLSTSVDPQVAPALGPGFVDDVRGVGLLLPNAAELAALGGVAALRDVAGAVAATDGPRAARWTDPHGTWTAHPPPTAVVDPTGAGDAFDAGLLVAWLTGSDPSAALAAGCAAGAAAVGQLGARPAGPPQQPSAVASS</sequence>
<dbReference type="Proteomes" id="UP000319818">
    <property type="component" value="Unassembled WGS sequence"/>
</dbReference>
<dbReference type="InterPro" id="IPR029056">
    <property type="entry name" value="Ribokinase-like"/>
</dbReference>
<dbReference type="AlphaFoldDB" id="A0A543FUB5"/>
<keyword evidence="5" id="KW-1185">Reference proteome</keyword>
<dbReference type="Gene3D" id="3.40.1190.20">
    <property type="match status" value="1"/>
</dbReference>
<keyword evidence="2 4" id="KW-0418">Kinase</keyword>
<gene>
    <name evidence="4" type="ORF">FB388_4615</name>
</gene>
<dbReference type="OrthoDB" id="9808601at2"/>
<dbReference type="PROSITE" id="PS00583">
    <property type="entry name" value="PFKB_KINASES_1"/>
    <property type="match status" value="1"/>
</dbReference>
<evidence type="ECO:0000313" key="5">
    <source>
        <dbReference type="Proteomes" id="UP000319818"/>
    </source>
</evidence>
<dbReference type="Pfam" id="PF00294">
    <property type="entry name" value="PfkB"/>
    <property type="match status" value="1"/>
</dbReference>
<dbReference type="PROSITE" id="PS00584">
    <property type="entry name" value="PFKB_KINASES_2"/>
    <property type="match status" value="1"/>
</dbReference>
<organism evidence="4 5">
    <name type="scientific">Pseudonocardia cypriaca</name>
    <dbReference type="NCBI Taxonomy" id="882449"/>
    <lineage>
        <taxon>Bacteria</taxon>
        <taxon>Bacillati</taxon>
        <taxon>Actinomycetota</taxon>
        <taxon>Actinomycetes</taxon>
        <taxon>Pseudonocardiales</taxon>
        <taxon>Pseudonocardiaceae</taxon>
        <taxon>Pseudonocardia</taxon>
    </lineage>
</organism>
<dbReference type="PANTHER" id="PTHR10584">
    <property type="entry name" value="SUGAR KINASE"/>
    <property type="match status" value="1"/>
</dbReference>
<evidence type="ECO:0000256" key="2">
    <source>
        <dbReference type="ARBA" id="ARBA00022777"/>
    </source>
</evidence>
<dbReference type="RefSeq" id="WP_142104230.1">
    <property type="nucleotide sequence ID" value="NZ_VFPH01000002.1"/>
</dbReference>
<dbReference type="PANTHER" id="PTHR10584:SF167">
    <property type="entry name" value="PFKB DOMAIN PROTEIN"/>
    <property type="match status" value="1"/>
</dbReference>
<dbReference type="InterPro" id="IPR011611">
    <property type="entry name" value="PfkB_dom"/>
</dbReference>
<dbReference type="InterPro" id="IPR002173">
    <property type="entry name" value="Carboh/pur_kinase_PfkB_CS"/>
</dbReference>
<evidence type="ECO:0000259" key="3">
    <source>
        <dbReference type="Pfam" id="PF00294"/>
    </source>
</evidence>
<protein>
    <submittedName>
        <fullName evidence="4">Sugar/nucleoside kinase (Ribokinase family)</fullName>
    </submittedName>
</protein>
<reference evidence="4 5" key="1">
    <citation type="submission" date="2019-06" db="EMBL/GenBank/DDBJ databases">
        <title>Sequencing the genomes of 1000 actinobacteria strains.</title>
        <authorList>
            <person name="Klenk H.-P."/>
        </authorList>
    </citation>
    <scope>NUCLEOTIDE SEQUENCE [LARGE SCALE GENOMIC DNA]</scope>
    <source>
        <strain evidence="4 5">DSM 45511</strain>
    </source>
</reference>
<dbReference type="EMBL" id="VFPH01000002">
    <property type="protein sequence ID" value="TQM37406.1"/>
    <property type="molecule type" value="Genomic_DNA"/>
</dbReference>
<accession>A0A543FUB5</accession>